<proteinExistence type="predicted"/>
<reference evidence="3" key="1">
    <citation type="journal article" date="2019" name="Int. J. Syst. Evol. Microbiol.">
        <title>The Global Catalogue of Microorganisms (GCM) 10K type strain sequencing project: providing services to taxonomists for standard genome sequencing and annotation.</title>
        <authorList>
            <consortium name="The Broad Institute Genomics Platform"/>
            <consortium name="The Broad Institute Genome Sequencing Center for Infectious Disease"/>
            <person name="Wu L."/>
            <person name="Ma J."/>
        </authorList>
    </citation>
    <scope>NUCLEOTIDE SEQUENCE [LARGE SCALE GENOMIC DNA]</scope>
    <source>
        <strain evidence="3">CCM 2050</strain>
    </source>
</reference>
<sequence>MTINQQHMQKSGAYKNWMGVGLVAAALTLSACGKKDEAPIETAPAADAQTAVEEEATGVATAGNSDDVAVATAGNDMAVSSTDDVAVATADDAEMMDGTGSEEHVSSY</sequence>
<evidence type="ECO:0008006" key="4">
    <source>
        <dbReference type="Google" id="ProtNLM"/>
    </source>
</evidence>
<gene>
    <name evidence="2" type="ORF">ACFP58_09765</name>
</gene>
<evidence type="ECO:0000313" key="3">
    <source>
        <dbReference type="Proteomes" id="UP001596264"/>
    </source>
</evidence>
<feature type="region of interest" description="Disordered" evidence="1">
    <location>
        <begin position="43"/>
        <end position="65"/>
    </location>
</feature>
<dbReference type="RefSeq" id="WP_201564091.1">
    <property type="nucleotide sequence ID" value="NZ_CAJGZK010000020.1"/>
</dbReference>
<organism evidence="2 3">
    <name type="scientific">Psychrobacter glacincola</name>
    <dbReference type="NCBI Taxonomy" id="56810"/>
    <lineage>
        <taxon>Bacteria</taxon>
        <taxon>Pseudomonadati</taxon>
        <taxon>Pseudomonadota</taxon>
        <taxon>Gammaproteobacteria</taxon>
        <taxon>Moraxellales</taxon>
        <taxon>Moraxellaceae</taxon>
        <taxon>Psychrobacter</taxon>
    </lineage>
</organism>
<comment type="caution">
    <text evidence="2">The sequence shown here is derived from an EMBL/GenBank/DDBJ whole genome shotgun (WGS) entry which is preliminary data.</text>
</comment>
<name>A0ABW1WAQ2_9GAMM</name>
<keyword evidence="3" id="KW-1185">Reference proteome</keyword>
<protein>
    <recommendedName>
        <fullName evidence="4">Lipoprotein</fullName>
    </recommendedName>
</protein>
<evidence type="ECO:0000256" key="1">
    <source>
        <dbReference type="SAM" id="MobiDB-lite"/>
    </source>
</evidence>
<dbReference type="EMBL" id="JBHSTZ010000030">
    <property type="protein sequence ID" value="MFC6381737.1"/>
    <property type="molecule type" value="Genomic_DNA"/>
</dbReference>
<dbReference type="Proteomes" id="UP001596264">
    <property type="component" value="Unassembled WGS sequence"/>
</dbReference>
<accession>A0ABW1WAQ2</accession>
<evidence type="ECO:0000313" key="2">
    <source>
        <dbReference type="EMBL" id="MFC6381737.1"/>
    </source>
</evidence>